<evidence type="ECO:0000256" key="14">
    <source>
        <dbReference type="ARBA" id="ARBA00031378"/>
    </source>
</evidence>
<evidence type="ECO:0000256" key="5">
    <source>
        <dbReference type="ARBA" id="ARBA00012619"/>
    </source>
</evidence>
<organism evidence="17 18">
    <name type="scientific">Sandaracinus amylolyticus</name>
    <dbReference type="NCBI Taxonomy" id="927083"/>
    <lineage>
        <taxon>Bacteria</taxon>
        <taxon>Pseudomonadati</taxon>
        <taxon>Myxococcota</taxon>
        <taxon>Polyangia</taxon>
        <taxon>Polyangiales</taxon>
        <taxon>Sandaracinaceae</taxon>
        <taxon>Sandaracinus</taxon>
    </lineage>
</organism>
<dbReference type="STRING" id="927083.DB32_001010"/>
<evidence type="ECO:0000256" key="10">
    <source>
        <dbReference type="ARBA" id="ARBA00022837"/>
    </source>
</evidence>
<evidence type="ECO:0000313" key="17">
    <source>
        <dbReference type="EMBL" id="AKF03861.1"/>
    </source>
</evidence>
<dbReference type="GO" id="GO:0047471">
    <property type="term" value="F:maltose alpha-D-glucosyltransferase activity"/>
    <property type="evidence" value="ECO:0007669"/>
    <property type="project" value="UniProtKB-EC"/>
</dbReference>
<dbReference type="Gene3D" id="2.60.40.1180">
    <property type="entry name" value="Golgi alpha-mannosidase II"/>
    <property type="match status" value="1"/>
</dbReference>
<dbReference type="Proteomes" id="UP000034883">
    <property type="component" value="Chromosome"/>
</dbReference>
<evidence type="ECO:0000259" key="16">
    <source>
        <dbReference type="SMART" id="SM00642"/>
    </source>
</evidence>
<dbReference type="NCBIfam" id="TIGR02456">
    <property type="entry name" value="treS_nterm"/>
    <property type="match status" value="1"/>
</dbReference>
<protein>
    <recommendedName>
        <fullName evidence="6">Maltokinase</fullName>
        <ecNumber evidence="4">2.7.1.175</ecNumber>
        <ecNumber evidence="5">5.4.99.16</ecNumber>
    </recommendedName>
    <alternativeName>
        <fullName evidence="14">Maltose alpha-D-glucosyltransferase</fullName>
    </alternativeName>
    <alternativeName>
        <fullName evidence="13">Maltose-1-phosphate synthase</fullName>
    </alternativeName>
</protein>
<dbReference type="Gene3D" id="3.20.20.80">
    <property type="entry name" value="Glycosidases"/>
    <property type="match status" value="1"/>
</dbReference>
<dbReference type="PANTHER" id="PTHR10357:SF219">
    <property type="entry name" value="MALTOSE ALPHA-D-GLUCOSYLTRANSFERASE"/>
    <property type="match status" value="1"/>
</dbReference>
<dbReference type="SUPFAM" id="SSF51445">
    <property type="entry name" value="(Trans)glycosidases"/>
    <property type="match status" value="1"/>
</dbReference>
<keyword evidence="18" id="KW-1185">Reference proteome</keyword>
<dbReference type="InterPro" id="IPR012811">
    <property type="entry name" value="TreS_maltokin_C_dom"/>
</dbReference>
<comment type="catalytic activity">
    <reaction evidence="1">
        <text>D-maltose = alpha,alpha-trehalose</text>
        <dbReference type="Rhea" id="RHEA:15145"/>
        <dbReference type="ChEBI" id="CHEBI:16551"/>
        <dbReference type="ChEBI" id="CHEBI:17306"/>
        <dbReference type="EC" id="5.4.99.16"/>
    </reaction>
</comment>
<dbReference type="SUPFAM" id="SSF51011">
    <property type="entry name" value="Glycosyl hydrolase domain"/>
    <property type="match status" value="1"/>
</dbReference>
<evidence type="ECO:0000256" key="8">
    <source>
        <dbReference type="ARBA" id="ARBA00022723"/>
    </source>
</evidence>
<dbReference type="OrthoDB" id="9805159at2"/>
<dbReference type="NCBIfam" id="TIGR02457">
    <property type="entry name" value="TreS_Cterm"/>
    <property type="match status" value="1"/>
</dbReference>
<keyword evidence="7" id="KW-0808">Transferase</keyword>
<dbReference type="EC" id="2.7.1.175" evidence="4"/>
<dbReference type="InterPro" id="IPR032091">
    <property type="entry name" value="Malt_amylase-like_C"/>
</dbReference>
<sequence>MSPRNPEGEPEDDRAAITDDPLWYKDAIIYEIPIRAFYDSDGDGIGDIEGLIQKLDYVADLGVTAIWILPFYPSPQRDGGYDIADYRSVNPRLGTLNDFKRLMKEAHARGLRVINELVINHTSDQHPWFQRARRAPKGSRYRDFYVWTDDPQKYRDARIIFQDYEASNWTWDPVAQQYYWHRFYSHQPDLNFDNPEVRKSVLELVDFWLAMGVDGMRLDAIPYLYEREGTNCENLPETHAFLKEMRAHIDARYPNRMLLAEANQWPEDAAAYFGKGDECHMNFHFPLMPRMFMSLQLENSFPILDILAQTPKIPETSQWALFLRNHDELTLEMVTDEDRDFMYRVYAHDPQMRVNLGIRRRLAPLLKTRARIELMKALLLSMPGTPVLYYGDEIGMGDNVYLGDRDAVRTPMQWSADRNAGFSKANPQKLFLPVIIDPEYHHETVNVEAQQLNSDSLLWWTKRLIALRKRHQAFSRGELELLQPDNGKVLAFFRTDGEERILVVANLSRSPQYVQLDLSAHAGAVPMELFGRTPFPPIGELPYLLTLGPYAFYWFQIERPRGERLSASGPFHINVRGDVSSLLSKRGRERLAPALTEWLRNRRWFRGKARILERMEIIDVIPAAEAHVVLAHVTYAEGQPETYVMPIAIVSSERGDQVTREAPHAVIARVRATDGEHAIVDALTTDGFANELLSLLLERGGTLKSDDGVIRARSTKALSALVDKSLHARAARAKRLEELPPRVSTAEQSNSNVFFGDKLILKLFRAIEPGHHPEEEIGRFLTERVRFGHVPRMLGTLSYEPASGEPRALAVMQELVASQGDGWEFTLDALQRYTEHAWEYVDKEPVPRAPGRWLDRTLLHAPELAIEAIGPYLGVARLLGERTAELHRALASDGDDPDFTPEPFSLLHQRSLYQSARTQLGQTLHLLKTMRSALDERTVALADQLMSRRGEIDARLAEIHREKIDAVRTRTHGDLHLGQVLYAAGDFIFIDFEGEPARALVERRRKRSPLRDVAGMLRSFHYAGAAALRSDRVRAQDESRLHPWIDAWTDWVCAAWLGGWLERAGDAAFLPRDRAVLSRMLDFYLLEKCIYEVRYELNNRPEWVEIPLRGLLDLIDAPEAG</sequence>
<evidence type="ECO:0000313" key="18">
    <source>
        <dbReference type="Proteomes" id="UP000034883"/>
    </source>
</evidence>
<gene>
    <name evidence="17" type="ORF">DB32_001010</name>
</gene>
<evidence type="ECO:0000256" key="1">
    <source>
        <dbReference type="ARBA" id="ARBA00001595"/>
    </source>
</evidence>
<evidence type="ECO:0000256" key="13">
    <source>
        <dbReference type="ARBA" id="ARBA00031251"/>
    </source>
</evidence>
<comment type="similarity">
    <text evidence="3">Belongs to the aminoglycoside phosphotransferase family.</text>
</comment>
<dbReference type="GO" id="GO:0016740">
    <property type="term" value="F:transferase activity"/>
    <property type="evidence" value="ECO:0007669"/>
    <property type="project" value="UniProtKB-KW"/>
</dbReference>
<dbReference type="Pfam" id="PF16657">
    <property type="entry name" value="Malt_amylase_C"/>
    <property type="match status" value="1"/>
</dbReference>
<dbReference type="EMBL" id="CP011125">
    <property type="protein sequence ID" value="AKF03861.1"/>
    <property type="molecule type" value="Genomic_DNA"/>
</dbReference>
<evidence type="ECO:0000256" key="3">
    <source>
        <dbReference type="ARBA" id="ARBA00006219"/>
    </source>
</evidence>
<evidence type="ECO:0000256" key="6">
    <source>
        <dbReference type="ARBA" id="ARBA00013882"/>
    </source>
</evidence>
<dbReference type="Gene3D" id="3.90.400.10">
    <property type="entry name" value="Oligo-1,6-glucosidase, Domain 2"/>
    <property type="match status" value="1"/>
</dbReference>
<feature type="domain" description="Glycosyl hydrolase family 13 catalytic" evidence="16">
    <location>
        <begin position="31"/>
        <end position="429"/>
    </location>
</feature>
<dbReference type="SMART" id="SM00642">
    <property type="entry name" value="Aamy"/>
    <property type="match status" value="1"/>
</dbReference>
<evidence type="ECO:0000256" key="12">
    <source>
        <dbReference type="ARBA" id="ARBA00023235"/>
    </source>
</evidence>
<evidence type="ECO:0000256" key="7">
    <source>
        <dbReference type="ARBA" id="ARBA00022679"/>
    </source>
</evidence>
<dbReference type="GO" id="GO:0005975">
    <property type="term" value="P:carbohydrate metabolic process"/>
    <property type="evidence" value="ECO:0007669"/>
    <property type="project" value="InterPro"/>
</dbReference>
<evidence type="ECO:0000256" key="4">
    <source>
        <dbReference type="ARBA" id="ARBA00011962"/>
    </source>
</evidence>
<name>A0A0F6VZV2_9BACT</name>
<keyword evidence="8" id="KW-0479">Metal-binding</keyword>
<dbReference type="GO" id="GO:0046872">
    <property type="term" value="F:metal ion binding"/>
    <property type="evidence" value="ECO:0007669"/>
    <property type="project" value="UniProtKB-KW"/>
</dbReference>
<dbReference type="InterPro" id="IPR017853">
    <property type="entry name" value="GH"/>
</dbReference>
<dbReference type="SUPFAM" id="SSF56112">
    <property type="entry name" value="Protein kinase-like (PK-like)"/>
    <property type="match status" value="1"/>
</dbReference>
<evidence type="ECO:0000256" key="2">
    <source>
        <dbReference type="ARBA" id="ARBA00005496"/>
    </source>
</evidence>
<comment type="similarity">
    <text evidence="2">Belongs to the glycosyl hydrolase 13 family. TreS subfamily.</text>
</comment>
<dbReference type="Pfam" id="PF00128">
    <property type="entry name" value="Alpha-amylase"/>
    <property type="match status" value="1"/>
</dbReference>
<reference evidence="17 18" key="1">
    <citation type="submission" date="2015-03" db="EMBL/GenBank/DDBJ databases">
        <title>Genome assembly of Sandaracinus amylolyticus DSM 53668.</title>
        <authorList>
            <person name="Sharma G."/>
            <person name="Subramanian S."/>
        </authorList>
    </citation>
    <scope>NUCLEOTIDE SEQUENCE [LARGE SCALE GENOMIC DNA]</scope>
    <source>
        <strain evidence="17 18">DSM 53668</strain>
    </source>
</reference>
<dbReference type="InterPro" id="IPR006047">
    <property type="entry name" value="GH13_cat_dom"/>
</dbReference>
<dbReference type="Pfam" id="PF18085">
    <property type="entry name" value="Mak_N_cap"/>
    <property type="match status" value="1"/>
</dbReference>
<accession>A0A0F6VZV2</accession>
<dbReference type="AlphaFoldDB" id="A0A0F6VZV2"/>
<comment type="catalytic activity">
    <reaction evidence="15">
        <text>D-maltose + ATP = alpha-maltose 1-phosphate + ADP + H(+)</text>
        <dbReference type="Rhea" id="RHEA:31915"/>
        <dbReference type="ChEBI" id="CHEBI:15378"/>
        <dbReference type="ChEBI" id="CHEBI:17306"/>
        <dbReference type="ChEBI" id="CHEBI:30616"/>
        <dbReference type="ChEBI" id="CHEBI:63576"/>
        <dbReference type="ChEBI" id="CHEBI:456216"/>
        <dbReference type="EC" id="2.7.1.175"/>
    </reaction>
</comment>
<dbReference type="EC" id="5.4.99.16" evidence="5"/>
<keyword evidence="10" id="KW-0106">Calcium</keyword>
<dbReference type="RefSeq" id="WP_053231273.1">
    <property type="nucleotide sequence ID" value="NZ_CP011125.1"/>
</dbReference>
<evidence type="ECO:0000256" key="15">
    <source>
        <dbReference type="ARBA" id="ARBA00049067"/>
    </source>
</evidence>
<keyword evidence="12" id="KW-0413">Isomerase</keyword>
<evidence type="ECO:0000256" key="11">
    <source>
        <dbReference type="ARBA" id="ARBA00022840"/>
    </source>
</evidence>
<proteinExistence type="inferred from homology"/>
<dbReference type="GO" id="GO:0005524">
    <property type="term" value="F:ATP binding"/>
    <property type="evidence" value="ECO:0007669"/>
    <property type="project" value="UniProtKB-KW"/>
</dbReference>
<dbReference type="InterPro" id="IPR012810">
    <property type="entry name" value="TreS/a-amylase_N"/>
</dbReference>
<dbReference type="FunFam" id="3.20.20.80:FF:000055">
    <property type="entry name" value="Trehalose synthase"/>
    <property type="match status" value="1"/>
</dbReference>
<dbReference type="KEGG" id="samy:DB32_001010"/>
<dbReference type="Gene3D" id="3.90.1200.10">
    <property type="match status" value="1"/>
</dbReference>
<dbReference type="CDD" id="cd11334">
    <property type="entry name" value="AmyAc_TreS"/>
    <property type="match status" value="1"/>
</dbReference>
<dbReference type="InterPro" id="IPR013780">
    <property type="entry name" value="Glyco_hydro_b"/>
</dbReference>
<dbReference type="InterPro" id="IPR011009">
    <property type="entry name" value="Kinase-like_dom_sf"/>
</dbReference>
<dbReference type="PANTHER" id="PTHR10357">
    <property type="entry name" value="ALPHA-AMYLASE FAMILY MEMBER"/>
    <property type="match status" value="1"/>
</dbReference>
<keyword evidence="11" id="KW-0067">ATP-binding</keyword>
<keyword evidence="9" id="KW-0547">Nucleotide-binding</keyword>
<dbReference type="InterPro" id="IPR040999">
    <property type="entry name" value="Mak_N_cap"/>
</dbReference>
<dbReference type="InterPro" id="IPR045857">
    <property type="entry name" value="O16G_dom_2"/>
</dbReference>
<evidence type="ECO:0000256" key="9">
    <source>
        <dbReference type="ARBA" id="ARBA00022741"/>
    </source>
</evidence>